<dbReference type="AlphaFoldDB" id="A0A1I3ZIW4"/>
<keyword evidence="2" id="KW-1133">Transmembrane helix</keyword>
<reference evidence="4" key="1">
    <citation type="submission" date="2016-10" db="EMBL/GenBank/DDBJ databases">
        <authorList>
            <person name="Varghese N."/>
            <person name="Submissions S."/>
        </authorList>
    </citation>
    <scope>NUCLEOTIDE SEQUENCE [LARGE SCALE GENOMIC DNA]</scope>
    <source>
        <strain evidence="4">CGMCC 4.2126</strain>
    </source>
</reference>
<dbReference type="EMBL" id="FOQY01000025">
    <property type="protein sequence ID" value="SFK43509.1"/>
    <property type="molecule type" value="Genomic_DNA"/>
</dbReference>
<organism evidence="3 4">
    <name type="scientific">Streptosporangium canum</name>
    <dbReference type="NCBI Taxonomy" id="324952"/>
    <lineage>
        <taxon>Bacteria</taxon>
        <taxon>Bacillati</taxon>
        <taxon>Actinomycetota</taxon>
        <taxon>Actinomycetes</taxon>
        <taxon>Streptosporangiales</taxon>
        <taxon>Streptosporangiaceae</taxon>
        <taxon>Streptosporangium</taxon>
    </lineage>
</organism>
<dbReference type="GeneID" id="96301508"/>
<name>A0A1I3ZIW4_9ACTN</name>
<protein>
    <submittedName>
        <fullName evidence="3">Uncharacterized protein</fullName>
    </submittedName>
</protein>
<evidence type="ECO:0000313" key="3">
    <source>
        <dbReference type="EMBL" id="SFK43509.1"/>
    </source>
</evidence>
<dbReference type="Proteomes" id="UP000199111">
    <property type="component" value="Unassembled WGS sequence"/>
</dbReference>
<evidence type="ECO:0000256" key="2">
    <source>
        <dbReference type="SAM" id="Phobius"/>
    </source>
</evidence>
<accession>A0A1I3ZIW4</accession>
<proteinExistence type="predicted"/>
<gene>
    <name evidence="3" type="ORF">SAMN05216275_12518</name>
</gene>
<dbReference type="RefSeq" id="WP_093890139.1">
    <property type="nucleotide sequence ID" value="NZ_FOQY01000025.1"/>
</dbReference>
<keyword evidence="2" id="KW-0472">Membrane</keyword>
<keyword evidence="2" id="KW-0812">Transmembrane</keyword>
<feature type="region of interest" description="Disordered" evidence="1">
    <location>
        <begin position="254"/>
        <end position="275"/>
    </location>
</feature>
<feature type="compositionally biased region" description="Basic and acidic residues" evidence="1">
    <location>
        <begin position="266"/>
        <end position="275"/>
    </location>
</feature>
<sequence>MIWLRRLIQDLRIRQNVDAHVVTIVVFAFAVVSIFGDVVPDQLKWAALLSGVGILVYRLTLPEERPEVSASILGDRSAFDSVPLSSALANARDVRIFAPSAVNLLSAHTCETLRRTVLARAGGSVRVVILDPAEKAAVRMASKQLDDSVDFPIQRLPAALDSAVERLDLMSEWEVEGSFRYRLLPYSPGFSIVLIDPESSKGRAIVEIHGFHNPSTSSRMHLELNRAQNERWYSYWVRQFDYIWREATQVDISPAAEADDGPAPADAREGRGRPL</sequence>
<keyword evidence="4" id="KW-1185">Reference proteome</keyword>
<evidence type="ECO:0000313" key="4">
    <source>
        <dbReference type="Proteomes" id="UP000199111"/>
    </source>
</evidence>
<feature type="transmembrane region" description="Helical" evidence="2">
    <location>
        <begin position="21"/>
        <end position="39"/>
    </location>
</feature>
<evidence type="ECO:0000256" key="1">
    <source>
        <dbReference type="SAM" id="MobiDB-lite"/>
    </source>
</evidence>